<evidence type="ECO:0000256" key="1">
    <source>
        <dbReference type="SAM" id="MobiDB-lite"/>
    </source>
</evidence>
<dbReference type="Proteomes" id="UP001044222">
    <property type="component" value="Chromosome 12"/>
</dbReference>
<sequence>MAVCRSDPLGLFSPDPEASSSVAMTAADSGKPPGRPQRDHQAGVGAPRSAGKERAQPLCLGARVHLGTWEDGRSPQGFSLLSQDGTPSPGHVMRFLGSSGAVRGLPVAERELGRRAAR</sequence>
<dbReference type="EMBL" id="JAFIRN010000012">
    <property type="protein sequence ID" value="KAG5838955.1"/>
    <property type="molecule type" value="Genomic_DNA"/>
</dbReference>
<organism evidence="2 3">
    <name type="scientific">Anguilla anguilla</name>
    <name type="common">European freshwater eel</name>
    <name type="synonym">Muraena anguilla</name>
    <dbReference type="NCBI Taxonomy" id="7936"/>
    <lineage>
        <taxon>Eukaryota</taxon>
        <taxon>Metazoa</taxon>
        <taxon>Chordata</taxon>
        <taxon>Craniata</taxon>
        <taxon>Vertebrata</taxon>
        <taxon>Euteleostomi</taxon>
        <taxon>Actinopterygii</taxon>
        <taxon>Neopterygii</taxon>
        <taxon>Teleostei</taxon>
        <taxon>Anguilliformes</taxon>
        <taxon>Anguillidae</taxon>
        <taxon>Anguilla</taxon>
    </lineage>
</organism>
<dbReference type="AlphaFoldDB" id="A0A9D3LXQ6"/>
<comment type="caution">
    <text evidence="2">The sequence shown here is derived from an EMBL/GenBank/DDBJ whole genome shotgun (WGS) entry which is preliminary data.</text>
</comment>
<accession>A0A9D3LXQ6</accession>
<feature type="region of interest" description="Disordered" evidence="1">
    <location>
        <begin position="1"/>
        <end position="56"/>
    </location>
</feature>
<protein>
    <submittedName>
        <fullName evidence="2">Uncharacterized protein</fullName>
    </submittedName>
</protein>
<evidence type="ECO:0000313" key="3">
    <source>
        <dbReference type="Proteomes" id="UP001044222"/>
    </source>
</evidence>
<keyword evidence="3" id="KW-1185">Reference proteome</keyword>
<proteinExistence type="predicted"/>
<gene>
    <name evidence="2" type="ORF">ANANG_G00229220</name>
</gene>
<evidence type="ECO:0000313" key="2">
    <source>
        <dbReference type="EMBL" id="KAG5838955.1"/>
    </source>
</evidence>
<name>A0A9D3LXQ6_ANGAN</name>
<reference evidence="2" key="1">
    <citation type="submission" date="2021-01" db="EMBL/GenBank/DDBJ databases">
        <title>A chromosome-scale assembly of European eel, Anguilla anguilla.</title>
        <authorList>
            <person name="Henkel C."/>
            <person name="Jong-Raadsen S.A."/>
            <person name="Dufour S."/>
            <person name="Weltzien F.-A."/>
            <person name="Palstra A.P."/>
            <person name="Pelster B."/>
            <person name="Spaink H.P."/>
            <person name="Van Den Thillart G.E."/>
            <person name="Jansen H."/>
            <person name="Zahm M."/>
            <person name="Klopp C."/>
            <person name="Cedric C."/>
            <person name="Louis A."/>
            <person name="Berthelot C."/>
            <person name="Parey E."/>
            <person name="Roest Crollius H."/>
            <person name="Montfort J."/>
            <person name="Robinson-Rechavi M."/>
            <person name="Bucao C."/>
            <person name="Bouchez O."/>
            <person name="Gislard M."/>
            <person name="Lluch J."/>
            <person name="Milhes M."/>
            <person name="Lampietro C."/>
            <person name="Lopez Roques C."/>
            <person name="Donnadieu C."/>
            <person name="Braasch I."/>
            <person name="Desvignes T."/>
            <person name="Postlethwait J."/>
            <person name="Bobe J."/>
            <person name="Guiguen Y."/>
            <person name="Dirks R."/>
        </authorList>
    </citation>
    <scope>NUCLEOTIDE SEQUENCE</scope>
    <source>
        <strain evidence="2">Tag_6206</strain>
        <tissue evidence="2">Liver</tissue>
    </source>
</reference>